<dbReference type="PANTHER" id="PTHR12598">
    <property type="entry name" value="COPPER HOMEOSTASIS PROTEIN CUTC"/>
    <property type="match status" value="1"/>
</dbReference>
<comment type="caution">
    <text evidence="2">Once thought to be involved in copper homeostasis, experiments in E.coli have shown this is not the case.</text>
</comment>
<dbReference type="Proteomes" id="UP000322294">
    <property type="component" value="Unassembled WGS sequence"/>
</dbReference>
<evidence type="ECO:0000313" key="3">
    <source>
        <dbReference type="EMBL" id="TYP54247.1"/>
    </source>
</evidence>
<comment type="subcellular location">
    <subcellularLocation>
        <location evidence="2">Cytoplasm</location>
    </subcellularLocation>
</comment>
<dbReference type="InterPro" id="IPR005627">
    <property type="entry name" value="CutC-like"/>
</dbReference>
<protein>
    <recommendedName>
        <fullName evidence="2">PF03932 family protein CutC</fullName>
    </recommendedName>
</protein>
<gene>
    <name evidence="2" type="primary">cutC</name>
    <name evidence="3" type="ORF">LZ11_01457</name>
</gene>
<dbReference type="OrthoDB" id="9815677at2"/>
<dbReference type="PANTHER" id="PTHR12598:SF0">
    <property type="entry name" value="COPPER HOMEOSTASIS PROTEIN CUTC HOMOLOG"/>
    <property type="match status" value="1"/>
</dbReference>
<dbReference type="SUPFAM" id="SSF110395">
    <property type="entry name" value="CutC-like"/>
    <property type="match status" value="1"/>
</dbReference>
<organism evidence="3 4">
    <name type="scientific">Thermosediminibacter litoriperuensis</name>
    <dbReference type="NCBI Taxonomy" id="291989"/>
    <lineage>
        <taxon>Bacteria</taxon>
        <taxon>Bacillati</taxon>
        <taxon>Bacillota</taxon>
        <taxon>Clostridia</taxon>
        <taxon>Thermosediminibacterales</taxon>
        <taxon>Thermosediminibacteraceae</taxon>
        <taxon>Thermosediminibacter</taxon>
    </lineage>
</organism>
<dbReference type="EMBL" id="VNHO01000013">
    <property type="protein sequence ID" value="TYP54247.1"/>
    <property type="molecule type" value="Genomic_DNA"/>
</dbReference>
<keyword evidence="2" id="KW-0963">Cytoplasm</keyword>
<dbReference type="HAMAP" id="MF_00795">
    <property type="entry name" value="CutC"/>
    <property type="match status" value="1"/>
</dbReference>
<dbReference type="RefSeq" id="WP_148867215.1">
    <property type="nucleotide sequence ID" value="NZ_VNHO01000013.1"/>
</dbReference>
<proteinExistence type="inferred from homology"/>
<keyword evidence="4" id="KW-1185">Reference proteome</keyword>
<dbReference type="AlphaFoldDB" id="A0A5S5AQE9"/>
<dbReference type="Gene3D" id="3.20.20.380">
    <property type="entry name" value="Copper homeostasis (CutC) domain"/>
    <property type="match status" value="1"/>
</dbReference>
<accession>A0A5S5AQE9</accession>
<evidence type="ECO:0000256" key="2">
    <source>
        <dbReference type="HAMAP-Rule" id="MF_00795"/>
    </source>
</evidence>
<dbReference type="InterPro" id="IPR036822">
    <property type="entry name" value="CutC-like_dom_sf"/>
</dbReference>
<sequence length="230" mass="25460">MIEVIAMTPEDAKRIEACGADRIELVSALTEGGLTPSYAMIDKVVKSVTIPVNVMIRPHSKSFIYTREEIEIMKEDIRIAKELGANGVVIGALNEKREIHEGFIEELLNLCDGLDVTFHRAIDELEDPINGIRILSRYPQIKTVLTSGGKGRIVENIPKIRKMIKNSGHIIVMAGGGLNFENIGRVVKETGAKAFHFGTAVRDNRSPFGEINEQSLKDIVKIVREEGDNL</sequence>
<evidence type="ECO:0000313" key="4">
    <source>
        <dbReference type="Proteomes" id="UP000322294"/>
    </source>
</evidence>
<comment type="caution">
    <text evidence="3">The sequence shown here is derived from an EMBL/GenBank/DDBJ whole genome shotgun (WGS) entry which is preliminary data.</text>
</comment>
<dbReference type="GO" id="GO:0005507">
    <property type="term" value="F:copper ion binding"/>
    <property type="evidence" value="ECO:0007669"/>
    <property type="project" value="TreeGrafter"/>
</dbReference>
<name>A0A5S5AQE9_9FIRM</name>
<dbReference type="GO" id="GO:0005737">
    <property type="term" value="C:cytoplasm"/>
    <property type="evidence" value="ECO:0007669"/>
    <property type="project" value="UniProtKB-SubCell"/>
</dbReference>
<dbReference type="Pfam" id="PF03932">
    <property type="entry name" value="CutC"/>
    <property type="match status" value="1"/>
</dbReference>
<reference evidence="3 4" key="1">
    <citation type="submission" date="2019-07" db="EMBL/GenBank/DDBJ databases">
        <title>Genomic Encyclopedia of Type Strains, Phase I: the one thousand microbial genomes (KMG-I) project.</title>
        <authorList>
            <person name="Kyrpides N."/>
        </authorList>
    </citation>
    <scope>NUCLEOTIDE SEQUENCE [LARGE SCALE GENOMIC DNA]</scope>
    <source>
        <strain evidence="3 4">DSM 16647</strain>
    </source>
</reference>
<evidence type="ECO:0000256" key="1">
    <source>
        <dbReference type="ARBA" id="ARBA00007768"/>
    </source>
</evidence>
<comment type="similarity">
    <text evidence="1 2">Belongs to the CutC family.</text>
</comment>